<dbReference type="AlphaFoldDB" id="A0A559T2F5"/>
<comment type="caution">
    <text evidence="1">The sequence shown here is derived from an EMBL/GenBank/DDBJ whole genome shotgun (WGS) entry which is preliminary data.</text>
</comment>
<gene>
    <name evidence="1" type="ORF">FHU10_1241</name>
</gene>
<reference evidence="1" key="1">
    <citation type="submission" date="2019-06" db="EMBL/GenBank/DDBJ databases">
        <authorList>
            <person name="Deangelis K."/>
            <person name="Huntemann M."/>
            <person name="Clum A."/>
            <person name="Pillay M."/>
            <person name="Palaniappan K."/>
            <person name="Varghese N."/>
            <person name="Mikhailova N."/>
            <person name="Stamatis D."/>
            <person name="Reddy T."/>
            <person name="Daum C."/>
            <person name="Shapiro N."/>
            <person name="Ivanova N."/>
            <person name="Kyrpides N."/>
            <person name="Woyke T."/>
        </authorList>
    </citation>
    <scope>NUCLEOTIDE SEQUENCE [LARGE SCALE GENOMIC DNA]</scope>
    <source>
        <strain evidence="1">128R</strain>
    </source>
</reference>
<proteinExistence type="predicted"/>
<sequence length="168" mass="18733">MDFGALISSVTSIGQIGKALVDERDRQKLAALQIDLSNKIIEAQTQILQLLGTVVEQQRLIPVLEKRIRELEASDAEKARYQLTKLGSLREFFAYSLRPDAEPLEGTGEVSHFLCQPCFDAGKKVILTGNGEGYWNCPVCRHGAQVEPEAPISYSTGRRTFMDDIDDY</sequence>
<name>A0A559T2F5_SERFO</name>
<reference evidence="1" key="2">
    <citation type="submission" date="2019-08" db="EMBL/GenBank/DDBJ databases">
        <title>Investigation of anaerobic lignin degradation for improved lignocellulosic biofuels.</title>
        <authorList>
            <person name="Deangelis K.PhD."/>
        </authorList>
    </citation>
    <scope>NUCLEOTIDE SEQUENCE [LARGE SCALE GENOMIC DNA]</scope>
    <source>
        <strain evidence="1">128R</strain>
    </source>
</reference>
<dbReference type="EMBL" id="VISQ01000001">
    <property type="protein sequence ID" value="TVZ68785.1"/>
    <property type="molecule type" value="Genomic_DNA"/>
</dbReference>
<accession>A0A559T2F5</accession>
<evidence type="ECO:0000313" key="1">
    <source>
        <dbReference type="EMBL" id="TVZ68785.1"/>
    </source>
</evidence>
<organism evidence="1">
    <name type="scientific">Serratia fonticola</name>
    <dbReference type="NCBI Taxonomy" id="47917"/>
    <lineage>
        <taxon>Bacteria</taxon>
        <taxon>Pseudomonadati</taxon>
        <taxon>Pseudomonadota</taxon>
        <taxon>Gammaproteobacteria</taxon>
        <taxon>Enterobacterales</taxon>
        <taxon>Yersiniaceae</taxon>
        <taxon>Serratia</taxon>
    </lineage>
</organism>
<protein>
    <submittedName>
        <fullName evidence="1">Uncharacterized protein</fullName>
    </submittedName>
</protein>